<evidence type="ECO:0000313" key="2">
    <source>
        <dbReference type="EMBL" id="ABB84847.1"/>
    </source>
</evidence>
<feature type="signal peptide" evidence="1">
    <location>
        <begin position="1"/>
        <end position="23"/>
    </location>
</feature>
<keyword evidence="1" id="KW-0732">Signal</keyword>
<proteinExistence type="predicted"/>
<protein>
    <submittedName>
        <fullName evidence="2">Uncharacterized protein</fullName>
    </submittedName>
</protein>
<dbReference type="Gene3D" id="3.40.50.1820">
    <property type="entry name" value="alpha/beta hydrolase"/>
    <property type="match status" value="1"/>
</dbReference>
<reference evidence="2" key="1">
    <citation type="journal article" date="2006" name="Microbiology">
        <title>Metagenomic analysis of mesopelagic Antarctic plankton reveals a novel deltaproteobacterial group.</title>
        <authorList>
            <person name="Moreira D."/>
            <person name="Rodriguez-Valera F."/>
            <person name="Lopez-Garcia P."/>
        </authorList>
    </citation>
    <scope>NUCLEOTIDE SEQUENCE</scope>
</reference>
<feature type="chain" id="PRO_5004209730" evidence="1">
    <location>
        <begin position="24"/>
        <end position="825"/>
    </location>
</feature>
<dbReference type="AlphaFoldDB" id="Q2I6K7"/>
<evidence type="ECO:0000256" key="1">
    <source>
        <dbReference type="SAM" id="SignalP"/>
    </source>
</evidence>
<dbReference type="InterPro" id="IPR029058">
    <property type="entry name" value="AB_hydrolase_fold"/>
</dbReference>
<accession>Q2I6K7</accession>
<organism evidence="2">
    <name type="scientific">uncultured delta proteobacterium DeepAnt-32C6</name>
    <dbReference type="NCBI Taxonomy" id="357895"/>
    <lineage>
        <taxon>Bacteria</taxon>
        <taxon>Deltaproteobacteria</taxon>
        <taxon>environmental samples</taxon>
    </lineage>
</organism>
<sequence length="825" mass="86584">MHMTTPFGRGVVCFVALVVGACADAGTTTPAPADAAVASEITTAEDAPVEPSPDTVAEVQVNDAGPGDMMAPALAPEEVFAFGLDPAQTMSAAPFPNNLYRDAAGAITLAPLEDDPVLKSLVKAEVLARWTAVAPTRTGFAHTAGVFFFMAEDPDVESFRDRARLVCLEGPEAGRELAVDVFAAAHAPALGVRVAWGEYMLPDSTYAVLIGAGGKTSSGVEPTAPASFEAVLATNPPAEVDAMILAARQVYAPLRVWMVTAEVDPGDQVVATIFTTDAVLPLGQKLMAAVDGFALQPITARVAWDYDGQEYEVVGAIEGEALESFFGTPLAPFEHNPGHWGSSRYNAERLEGYGQVYEGGTLHKHIGRVVSGSIIVPAFNHAVEDGSLINTGFRYAQDGSVTHSLNAMVPFSLFLCDTHLSDLSEVPVAIFSHGGGATRGDAVAFANVNCLSGVATIAIDMLFHGGRTSIVKHPDELLVLPMAPDTSNHFTGLSEGEEGFVRDYIGDSQGAALSVGQMFAASVAPGFEPDALEANALTVSADTYTLVRYLEEGDWSAVQPGLSFDPGKLFHQSLSFGASFTTPLIALADNFRGVVTSVGAGSMVVNTLPMSPTNAMQASVILRVTLGLSSSTPELSRGSHRDIGLNLLQWLTQRGDPGSWASYVLRQRPSGAVMSVLGSGTSWDETLHSGAELSFANAYGLPAYTDGGAWQLGEDVPGAELVTLTSAGAREAIVANVTYGDTTHTAASFYLAQSCHAHAVAALCRNSFEHPYPPVTSLDPYVVFDSPICAYQHQVRHFIDSLLDDAQAIGIIIPPAGSCADLYGN</sequence>
<name>Q2I6K7_9DELT</name>
<dbReference type="EMBL" id="DQ267496">
    <property type="protein sequence ID" value="ABB84847.1"/>
    <property type="molecule type" value="Genomic_DNA"/>
</dbReference>